<dbReference type="CDD" id="cd07840">
    <property type="entry name" value="STKc_CDK9_like"/>
    <property type="match status" value="1"/>
</dbReference>
<dbReference type="GO" id="GO:0000307">
    <property type="term" value="C:cyclin-dependent protein kinase holoenzyme complex"/>
    <property type="evidence" value="ECO:0007669"/>
    <property type="project" value="TreeGrafter"/>
</dbReference>
<dbReference type="Gramene" id="OMO96199">
    <property type="protein sequence ID" value="OMO96199"/>
    <property type="gene ID" value="CCACVL1_05046"/>
</dbReference>
<dbReference type="GO" id="GO:0032968">
    <property type="term" value="P:positive regulation of transcription elongation by RNA polymerase II"/>
    <property type="evidence" value="ECO:0007669"/>
    <property type="project" value="TreeGrafter"/>
</dbReference>
<keyword evidence="2" id="KW-0723">Serine/threonine-protein kinase</keyword>
<dbReference type="STRING" id="210143.A0A1R3JMT6"/>
<evidence type="ECO:0000313" key="11">
    <source>
        <dbReference type="Proteomes" id="UP000188268"/>
    </source>
</evidence>
<dbReference type="Gene3D" id="1.10.510.10">
    <property type="entry name" value="Transferase(Phosphotransferase) domain 1"/>
    <property type="match status" value="1"/>
</dbReference>
<dbReference type="Gene3D" id="3.30.200.20">
    <property type="entry name" value="Phosphorylase Kinase, domain 1"/>
    <property type="match status" value="1"/>
</dbReference>
<dbReference type="SMART" id="SM00220">
    <property type="entry name" value="S_TKc"/>
    <property type="match status" value="1"/>
</dbReference>
<feature type="region of interest" description="Disordered" evidence="8">
    <location>
        <begin position="601"/>
        <end position="686"/>
    </location>
</feature>
<feature type="region of interest" description="Disordered" evidence="8">
    <location>
        <begin position="1"/>
        <end position="46"/>
    </location>
</feature>
<evidence type="ECO:0000256" key="7">
    <source>
        <dbReference type="PROSITE-ProRule" id="PRU10141"/>
    </source>
</evidence>
<dbReference type="GO" id="GO:0008353">
    <property type="term" value="F:RNA polymerase II CTD heptapeptide repeat kinase activity"/>
    <property type="evidence" value="ECO:0007669"/>
    <property type="project" value="TreeGrafter"/>
</dbReference>
<feature type="binding site" evidence="7">
    <location>
        <position position="180"/>
    </location>
    <ligand>
        <name>ATP</name>
        <dbReference type="ChEBI" id="CHEBI:30616"/>
    </ligand>
</feature>
<keyword evidence="5" id="KW-0418">Kinase</keyword>
<feature type="region of interest" description="Disordered" evidence="8">
    <location>
        <begin position="526"/>
        <end position="548"/>
    </location>
</feature>
<evidence type="ECO:0000256" key="5">
    <source>
        <dbReference type="ARBA" id="ARBA00022777"/>
    </source>
</evidence>
<feature type="compositionally biased region" description="Basic and acidic residues" evidence="8">
    <location>
        <begin position="626"/>
        <end position="640"/>
    </location>
</feature>
<organism evidence="10 11">
    <name type="scientific">Corchorus capsularis</name>
    <name type="common">Jute</name>
    <dbReference type="NCBI Taxonomy" id="210143"/>
    <lineage>
        <taxon>Eukaryota</taxon>
        <taxon>Viridiplantae</taxon>
        <taxon>Streptophyta</taxon>
        <taxon>Embryophyta</taxon>
        <taxon>Tracheophyta</taxon>
        <taxon>Spermatophyta</taxon>
        <taxon>Magnoliopsida</taxon>
        <taxon>eudicotyledons</taxon>
        <taxon>Gunneridae</taxon>
        <taxon>Pentapetalae</taxon>
        <taxon>rosids</taxon>
        <taxon>malvids</taxon>
        <taxon>Malvales</taxon>
        <taxon>Malvaceae</taxon>
        <taxon>Grewioideae</taxon>
        <taxon>Apeibeae</taxon>
        <taxon>Corchorus</taxon>
    </lineage>
</organism>
<dbReference type="EMBL" id="AWWV01007488">
    <property type="protein sequence ID" value="OMO96199.1"/>
    <property type="molecule type" value="Genomic_DNA"/>
</dbReference>
<proteinExistence type="inferred from homology"/>
<name>A0A1R3JMT6_COCAP</name>
<dbReference type="FunFam" id="3.30.200.20:FF:000021">
    <property type="entry name" value="probable serine/threonine-protein kinase At1g54610"/>
    <property type="match status" value="1"/>
</dbReference>
<dbReference type="FunFam" id="1.10.510.10:FF:000043">
    <property type="entry name" value="probable serine/threonine-protein kinase At1g54610"/>
    <property type="match status" value="1"/>
</dbReference>
<dbReference type="GO" id="GO:0005634">
    <property type="term" value="C:nucleus"/>
    <property type="evidence" value="ECO:0007669"/>
    <property type="project" value="TreeGrafter"/>
</dbReference>
<dbReference type="InterPro" id="IPR008271">
    <property type="entry name" value="Ser/Thr_kinase_AS"/>
</dbReference>
<feature type="domain" description="Protein kinase" evidence="9">
    <location>
        <begin position="151"/>
        <end position="435"/>
    </location>
</feature>
<dbReference type="Proteomes" id="UP000188268">
    <property type="component" value="Unassembled WGS sequence"/>
</dbReference>
<dbReference type="OrthoDB" id="28397at2759"/>
<dbReference type="InterPro" id="IPR000719">
    <property type="entry name" value="Prot_kinase_dom"/>
</dbReference>
<comment type="similarity">
    <text evidence="1">Belongs to the protein kinase superfamily. CMGC Ser/Thr protein kinase family. CDC2/CDKX subfamily.</text>
</comment>
<keyword evidence="6 7" id="KW-0067">ATP-binding</keyword>
<evidence type="ECO:0000256" key="8">
    <source>
        <dbReference type="SAM" id="MobiDB-lite"/>
    </source>
</evidence>
<feature type="region of interest" description="Disordered" evidence="8">
    <location>
        <begin position="438"/>
        <end position="497"/>
    </location>
</feature>
<evidence type="ECO:0000256" key="4">
    <source>
        <dbReference type="ARBA" id="ARBA00022741"/>
    </source>
</evidence>
<keyword evidence="11" id="KW-1185">Reference proteome</keyword>
<dbReference type="InterPro" id="IPR011009">
    <property type="entry name" value="Kinase-like_dom_sf"/>
</dbReference>
<dbReference type="PROSITE" id="PS50011">
    <property type="entry name" value="PROTEIN_KINASE_DOM"/>
    <property type="match status" value="1"/>
</dbReference>
<feature type="compositionally biased region" description="Polar residues" evidence="8">
    <location>
        <begin position="717"/>
        <end position="728"/>
    </location>
</feature>
<dbReference type="SUPFAM" id="SSF56112">
    <property type="entry name" value="Protein kinase-like (PK-like)"/>
    <property type="match status" value="1"/>
</dbReference>
<accession>A0A1R3JMT6</accession>
<evidence type="ECO:0000256" key="2">
    <source>
        <dbReference type="ARBA" id="ARBA00022527"/>
    </source>
</evidence>
<dbReference type="AlphaFoldDB" id="A0A1R3JMT6"/>
<feature type="region of interest" description="Disordered" evidence="8">
    <location>
        <begin position="699"/>
        <end position="734"/>
    </location>
</feature>
<feature type="compositionally biased region" description="Basic and acidic residues" evidence="8">
    <location>
        <begin position="26"/>
        <end position="44"/>
    </location>
</feature>
<dbReference type="PROSITE" id="PS00107">
    <property type="entry name" value="PROTEIN_KINASE_ATP"/>
    <property type="match status" value="1"/>
</dbReference>
<dbReference type="PANTHER" id="PTHR24056">
    <property type="entry name" value="CELL DIVISION PROTEIN KINASE"/>
    <property type="match status" value="1"/>
</dbReference>
<keyword evidence="4 7" id="KW-0547">Nucleotide-binding</keyword>
<gene>
    <name evidence="10" type="ORF">CCACVL1_05046</name>
</gene>
<evidence type="ECO:0000256" key="6">
    <source>
        <dbReference type="ARBA" id="ARBA00022840"/>
    </source>
</evidence>
<feature type="compositionally biased region" description="Basic and acidic residues" evidence="8">
    <location>
        <begin position="452"/>
        <end position="467"/>
    </location>
</feature>
<dbReference type="PROSITE" id="PS00108">
    <property type="entry name" value="PROTEIN_KINASE_ST"/>
    <property type="match status" value="1"/>
</dbReference>
<comment type="caution">
    <text evidence="10">The sequence shown here is derived from an EMBL/GenBank/DDBJ whole genome shotgun (WGS) entry which is preliminary data.</text>
</comment>
<evidence type="ECO:0000259" key="9">
    <source>
        <dbReference type="PROSITE" id="PS50011"/>
    </source>
</evidence>
<evidence type="ECO:0000256" key="1">
    <source>
        <dbReference type="ARBA" id="ARBA00006485"/>
    </source>
</evidence>
<evidence type="ECO:0000256" key="3">
    <source>
        <dbReference type="ARBA" id="ARBA00022679"/>
    </source>
</evidence>
<dbReference type="GO" id="GO:0005524">
    <property type="term" value="F:ATP binding"/>
    <property type="evidence" value="ECO:0007669"/>
    <property type="project" value="UniProtKB-UniRule"/>
</dbReference>
<dbReference type="InterPro" id="IPR050108">
    <property type="entry name" value="CDK"/>
</dbReference>
<feature type="compositionally biased region" description="Basic and acidic residues" evidence="8">
    <location>
        <begin position="476"/>
        <end position="486"/>
    </location>
</feature>
<dbReference type="PANTHER" id="PTHR24056:SF380">
    <property type="entry name" value="PROTEIN KINASE DOMAIN-CONTAINING PROTEIN"/>
    <property type="match status" value="1"/>
</dbReference>
<keyword evidence="3" id="KW-0808">Transferase</keyword>
<sequence>MGCMSSKSAAVQDSRENQKGRLRRKGSFDKLLPRANSSRREEVVNVRSSSKSKYDGADAKVLLIDKKTSGSNRFCHNDQVEKKTIIDKFEVIEKKKVEKFEVVVAAANHPSSGRVLNSIELEQVAAGWPSWLVAVASEAIQGWIPRRAGDFQKMDKIGQGTYSSVYKAHDRITGKIVALKKVRFDNHDPESVKFMAREIILLRRLDHPNVIKLEGLITSSSASCLYLIFEYMEHDLVGLASLPGVKFPEPQIKCYMQQLLSGLDHCHSNSVLHRDIKGSNLLIDSNGILKIADFGLACSFDPHKSVPMTSRVVTLWYRPPELLLGSSHYGVAVDLWSAGCILGELYAGKPILPGKTEVEQLHKIFKLCGSPSEEYWRRAKLPHSTVFKPLQPYRRCVAETFKDFPSPAISLMETLLSIDPVHRRTAASALKSEFLTTEPLPCEPSSLPKYPPSKEIDAKQRDEEARRQRAVGSRGSRVDMERRGQKEPLAIPTSNSNTELFPSVQRRLPQPNSKSRSQMFNSHRADANSGLLIDPAKQTPAAKEGSRDFVDYNRKRISHSGPLVHGPVFGKSGKEHDDLPMLSSRTNLSKLSGLVATRTLVSEDQREKPGPLTLEAVNQASRSRRSFHESEYAGKQDVRRHMPKVAESPQTGGGRASVKESSLHGRGSRGNKIYVSGPLLAPSDNVDQMLKEHDHKIQEFARRTRLDRTKLGKPQAQGKQVTDNSLLYSTRGAG</sequence>
<dbReference type="InterPro" id="IPR017441">
    <property type="entry name" value="Protein_kinase_ATP_BS"/>
</dbReference>
<feature type="compositionally biased region" description="Basic and acidic residues" evidence="8">
    <location>
        <begin position="699"/>
        <end position="710"/>
    </location>
</feature>
<dbReference type="OMA" id="MFNPHRE"/>
<dbReference type="Pfam" id="PF00069">
    <property type="entry name" value="Pkinase"/>
    <property type="match status" value="1"/>
</dbReference>
<protein>
    <recommendedName>
        <fullName evidence="9">Protein kinase domain-containing protein</fullName>
    </recommendedName>
</protein>
<reference evidence="10 11" key="1">
    <citation type="submission" date="2013-09" db="EMBL/GenBank/DDBJ databases">
        <title>Corchorus capsularis genome sequencing.</title>
        <authorList>
            <person name="Alam M."/>
            <person name="Haque M.S."/>
            <person name="Islam M.S."/>
            <person name="Emdad E.M."/>
            <person name="Islam M.M."/>
            <person name="Ahmed B."/>
            <person name="Halim A."/>
            <person name="Hossen Q.M.M."/>
            <person name="Hossain M.Z."/>
            <person name="Ahmed R."/>
            <person name="Khan M.M."/>
            <person name="Islam R."/>
            <person name="Rashid M.M."/>
            <person name="Khan S.A."/>
            <person name="Rahman M.S."/>
            <person name="Alam M."/>
        </authorList>
    </citation>
    <scope>NUCLEOTIDE SEQUENCE [LARGE SCALE GENOMIC DNA]</scope>
    <source>
        <strain evidence="11">cv. CVL-1</strain>
        <tissue evidence="10">Whole seedling</tissue>
    </source>
</reference>
<evidence type="ECO:0000313" key="10">
    <source>
        <dbReference type="EMBL" id="OMO96199.1"/>
    </source>
</evidence>
<feature type="compositionally biased region" description="Polar residues" evidence="8">
    <location>
        <begin position="1"/>
        <end position="11"/>
    </location>
</feature>